<feature type="domain" description="Spore germination protein N-terminal" evidence="9">
    <location>
        <begin position="23"/>
        <end position="198"/>
    </location>
</feature>
<comment type="caution">
    <text evidence="10">The sequence shown here is derived from an EMBL/GenBank/DDBJ whole genome shotgun (WGS) entry which is preliminary data.</text>
</comment>
<evidence type="ECO:0000256" key="5">
    <source>
        <dbReference type="ARBA" id="ARBA00023136"/>
    </source>
</evidence>
<dbReference type="InterPro" id="IPR038501">
    <property type="entry name" value="Spore_GerAC_C_sf"/>
</dbReference>
<dbReference type="Proteomes" id="UP000242699">
    <property type="component" value="Unassembled WGS sequence"/>
</dbReference>
<dbReference type="GO" id="GO:0009847">
    <property type="term" value="P:spore germination"/>
    <property type="evidence" value="ECO:0007669"/>
    <property type="project" value="InterPro"/>
</dbReference>
<proteinExistence type="inferred from homology"/>
<dbReference type="GO" id="GO:0016020">
    <property type="term" value="C:membrane"/>
    <property type="evidence" value="ECO:0007669"/>
    <property type="project" value="UniProtKB-SubCell"/>
</dbReference>
<evidence type="ECO:0000313" key="11">
    <source>
        <dbReference type="Proteomes" id="UP000242699"/>
    </source>
</evidence>
<evidence type="ECO:0000256" key="3">
    <source>
        <dbReference type="ARBA" id="ARBA00022544"/>
    </source>
</evidence>
<sequence length="361" mass="39968">MMARRLAWSLSGLLALPLSGCWDVHPLEDQGIVLAIGVSHGSQKGALRWTFTFPNVTLSPSSLTSVKRREQYYDVTVHASTFGDAVMRAQQKSSRIIYLGQLQGLIWPDTLSWRQLWPIVAALNAQGPIPKTFWMMAATPPLQAVMKFVSPQVVAPRTYLATYFDCVHCQPFSLAQRGWEFWSHSLTPGVSPYVPLVNLEHGNVAIRQIVVYPSSGHPVLYSPQETEGFGFLSGKVKRAALSVHWNGHTVELTKLHDGRSVSVRKAPGGIMVNETLRVSGFIGEPPAESSPLRSQNLIRRLAQQRIVTWCLAAIRQANNTRTDPFGYAASVLWSQGKRTPFLPIHAHITVSVSLKGEGMLR</sequence>
<dbReference type="InterPro" id="IPR046953">
    <property type="entry name" value="Spore_GerAC-like_C"/>
</dbReference>
<dbReference type="InterPro" id="IPR008844">
    <property type="entry name" value="Spore_GerAC-like"/>
</dbReference>
<dbReference type="InterPro" id="IPR057336">
    <property type="entry name" value="GerAC_N"/>
</dbReference>
<keyword evidence="4" id="KW-0732">Signal</keyword>
<evidence type="ECO:0000313" key="10">
    <source>
        <dbReference type="EMBL" id="PSR31660.1"/>
    </source>
</evidence>
<evidence type="ECO:0000256" key="4">
    <source>
        <dbReference type="ARBA" id="ARBA00022729"/>
    </source>
</evidence>
<keyword evidence="3" id="KW-0309">Germination</keyword>
<keyword evidence="5" id="KW-0472">Membrane</keyword>
<dbReference type="Pfam" id="PF05504">
    <property type="entry name" value="Spore_GerAC"/>
    <property type="match status" value="1"/>
</dbReference>
<evidence type="ECO:0000256" key="1">
    <source>
        <dbReference type="ARBA" id="ARBA00004635"/>
    </source>
</evidence>
<comment type="similarity">
    <text evidence="2">Belongs to the GerABKC lipoprotein family.</text>
</comment>
<name>A0A2T2XB15_9FIRM</name>
<accession>A0A2T2XB15</accession>
<reference evidence="10 11" key="1">
    <citation type="journal article" date="2014" name="BMC Genomics">
        <title>Comparison of environmental and isolate Sulfobacillus genomes reveals diverse carbon, sulfur, nitrogen, and hydrogen metabolisms.</title>
        <authorList>
            <person name="Justice N.B."/>
            <person name="Norman A."/>
            <person name="Brown C.T."/>
            <person name="Singh A."/>
            <person name="Thomas B.C."/>
            <person name="Banfield J.F."/>
        </authorList>
    </citation>
    <scope>NUCLEOTIDE SEQUENCE [LARGE SCALE GENOMIC DNA]</scope>
    <source>
        <strain evidence="10">AMDSBA1</strain>
    </source>
</reference>
<dbReference type="Gene3D" id="3.30.300.210">
    <property type="entry name" value="Nutrient germinant receptor protein C, domain 3"/>
    <property type="match status" value="1"/>
</dbReference>
<gene>
    <name evidence="10" type="ORF">C7B43_00085</name>
</gene>
<evidence type="ECO:0000256" key="2">
    <source>
        <dbReference type="ARBA" id="ARBA00007886"/>
    </source>
</evidence>
<evidence type="ECO:0000256" key="7">
    <source>
        <dbReference type="ARBA" id="ARBA00023288"/>
    </source>
</evidence>
<comment type="subcellular location">
    <subcellularLocation>
        <location evidence="1">Membrane</location>
        <topology evidence="1">Lipid-anchor</topology>
    </subcellularLocation>
</comment>
<evidence type="ECO:0000259" key="8">
    <source>
        <dbReference type="Pfam" id="PF05504"/>
    </source>
</evidence>
<feature type="domain" description="Spore germination GerAC-like C-terminal" evidence="8">
    <location>
        <begin position="222"/>
        <end position="330"/>
    </location>
</feature>
<evidence type="ECO:0000256" key="6">
    <source>
        <dbReference type="ARBA" id="ARBA00023139"/>
    </source>
</evidence>
<dbReference type="PANTHER" id="PTHR35789">
    <property type="entry name" value="SPORE GERMINATION PROTEIN B3"/>
    <property type="match status" value="1"/>
</dbReference>
<organism evidence="10 11">
    <name type="scientific">Sulfobacillus benefaciens</name>
    <dbReference type="NCBI Taxonomy" id="453960"/>
    <lineage>
        <taxon>Bacteria</taxon>
        <taxon>Bacillati</taxon>
        <taxon>Bacillota</taxon>
        <taxon>Clostridia</taxon>
        <taxon>Eubacteriales</taxon>
        <taxon>Clostridiales Family XVII. Incertae Sedis</taxon>
        <taxon>Sulfobacillus</taxon>
    </lineage>
</organism>
<dbReference type="Pfam" id="PF25198">
    <property type="entry name" value="Spore_GerAC_N"/>
    <property type="match status" value="1"/>
</dbReference>
<keyword evidence="6" id="KW-0564">Palmitate</keyword>
<dbReference type="PANTHER" id="PTHR35789:SF1">
    <property type="entry name" value="SPORE GERMINATION PROTEIN B3"/>
    <property type="match status" value="1"/>
</dbReference>
<protein>
    <submittedName>
        <fullName evidence="10">Uncharacterized protein</fullName>
    </submittedName>
</protein>
<evidence type="ECO:0000259" key="9">
    <source>
        <dbReference type="Pfam" id="PF25198"/>
    </source>
</evidence>
<dbReference type="AlphaFoldDB" id="A0A2T2XB15"/>
<dbReference type="EMBL" id="PXYT01000001">
    <property type="protein sequence ID" value="PSR31660.1"/>
    <property type="molecule type" value="Genomic_DNA"/>
</dbReference>
<keyword evidence="7" id="KW-0449">Lipoprotein</keyword>